<dbReference type="PROSITE" id="PS00107">
    <property type="entry name" value="PROTEIN_KINASE_ATP"/>
    <property type="match status" value="1"/>
</dbReference>
<dbReference type="InterPro" id="IPR011009">
    <property type="entry name" value="Kinase-like_dom_sf"/>
</dbReference>
<protein>
    <recommendedName>
        <fullName evidence="2">Protein kinase domain-containing protein</fullName>
    </recommendedName>
</protein>
<dbReference type="SUPFAM" id="SSF56112">
    <property type="entry name" value="Protein kinase-like (PK-like)"/>
    <property type="match status" value="1"/>
</dbReference>
<evidence type="ECO:0000259" key="2">
    <source>
        <dbReference type="PROSITE" id="PS50011"/>
    </source>
</evidence>
<dbReference type="EMBL" id="JAMPKX010000015">
    <property type="protein sequence ID" value="MEP0949748.1"/>
    <property type="molecule type" value="Genomic_DNA"/>
</dbReference>
<gene>
    <name evidence="3" type="ORF">NC992_22935</name>
</gene>
<dbReference type="Proteomes" id="UP001482513">
    <property type="component" value="Unassembled WGS sequence"/>
</dbReference>
<dbReference type="InterPro" id="IPR000719">
    <property type="entry name" value="Prot_kinase_dom"/>
</dbReference>
<reference evidence="3 4" key="1">
    <citation type="submission" date="2022-04" db="EMBL/GenBank/DDBJ databases">
        <title>Positive selection, recombination, and allopatry shape intraspecific diversity of widespread and dominant cyanobacteria.</title>
        <authorList>
            <person name="Wei J."/>
            <person name="Shu W."/>
            <person name="Hu C."/>
        </authorList>
    </citation>
    <scope>NUCLEOTIDE SEQUENCE [LARGE SCALE GENOMIC DNA]</scope>
    <source>
        <strain evidence="3 4">DQ-A4</strain>
    </source>
</reference>
<name>A0ABV0KAK4_9CYAN</name>
<comment type="caution">
    <text evidence="3">The sequence shown here is derived from an EMBL/GenBank/DDBJ whole genome shotgun (WGS) entry which is preliminary data.</text>
</comment>
<dbReference type="InterPro" id="IPR017441">
    <property type="entry name" value="Protein_kinase_ATP_BS"/>
</dbReference>
<feature type="domain" description="Protein kinase" evidence="2">
    <location>
        <begin position="14"/>
        <end position="85"/>
    </location>
</feature>
<evidence type="ECO:0000256" key="1">
    <source>
        <dbReference type="PROSITE-ProRule" id="PRU10141"/>
    </source>
</evidence>
<proteinExistence type="predicted"/>
<evidence type="ECO:0000313" key="4">
    <source>
        <dbReference type="Proteomes" id="UP001482513"/>
    </source>
</evidence>
<keyword evidence="4" id="KW-1185">Reference proteome</keyword>
<dbReference type="PROSITE" id="PS50011">
    <property type="entry name" value="PROTEIN_KINASE_DOM"/>
    <property type="match status" value="1"/>
</dbReference>
<evidence type="ECO:0000313" key="3">
    <source>
        <dbReference type="EMBL" id="MEP0949748.1"/>
    </source>
</evidence>
<dbReference type="Gene3D" id="3.30.200.20">
    <property type="entry name" value="Phosphorylase Kinase, domain 1"/>
    <property type="match status" value="1"/>
</dbReference>
<sequence>MGVFSGKSLQQGKYVVEQELGRGGFGITYKARNTVLAQAVVLKTINDALRQEPQFEEHQRHFQDEAKRLARYSHWVVDTAHVVSS</sequence>
<feature type="binding site" evidence="1">
    <location>
        <position position="43"/>
    </location>
    <ligand>
        <name>ATP</name>
        <dbReference type="ChEBI" id="CHEBI:30616"/>
    </ligand>
</feature>
<accession>A0ABV0KAK4</accession>
<keyword evidence="1" id="KW-0067">ATP-binding</keyword>
<dbReference type="RefSeq" id="WP_190703239.1">
    <property type="nucleotide sequence ID" value="NZ_JAMPKX010000015.1"/>
</dbReference>
<organism evidence="3 4">
    <name type="scientific">Leptolyngbya subtilissima DQ-A4</name>
    <dbReference type="NCBI Taxonomy" id="2933933"/>
    <lineage>
        <taxon>Bacteria</taxon>
        <taxon>Bacillati</taxon>
        <taxon>Cyanobacteriota</taxon>
        <taxon>Cyanophyceae</taxon>
        <taxon>Leptolyngbyales</taxon>
        <taxon>Leptolyngbyaceae</taxon>
        <taxon>Leptolyngbya group</taxon>
        <taxon>Leptolyngbya</taxon>
    </lineage>
</organism>
<keyword evidence="1" id="KW-0547">Nucleotide-binding</keyword>